<organism evidence="2 3">
    <name type="scientific">Prunus yedoensis var. nudiflora</name>
    <dbReference type="NCBI Taxonomy" id="2094558"/>
    <lineage>
        <taxon>Eukaryota</taxon>
        <taxon>Viridiplantae</taxon>
        <taxon>Streptophyta</taxon>
        <taxon>Embryophyta</taxon>
        <taxon>Tracheophyta</taxon>
        <taxon>Spermatophyta</taxon>
        <taxon>Magnoliopsida</taxon>
        <taxon>eudicotyledons</taxon>
        <taxon>Gunneridae</taxon>
        <taxon>Pentapetalae</taxon>
        <taxon>rosids</taxon>
        <taxon>fabids</taxon>
        <taxon>Rosales</taxon>
        <taxon>Rosaceae</taxon>
        <taxon>Amygdaloideae</taxon>
        <taxon>Amygdaleae</taxon>
        <taxon>Prunus</taxon>
    </lineage>
</organism>
<accession>A0A314Z4C2</accession>
<protein>
    <submittedName>
        <fullName evidence="2">Uncharacterized protein</fullName>
    </submittedName>
</protein>
<dbReference type="OrthoDB" id="10567873at2759"/>
<feature type="region of interest" description="Disordered" evidence="1">
    <location>
        <begin position="66"/>
        <end position="89"/>
    </location>
</feature>
<proteinExistence type="predicted"/>
<name>A0A314Z4C2_PRUYE</name>
<gene>
    <name evidence="2" type="ORF">Pyn_27416</name>
</gene>
<comment type="caution">
    <text evidence="2">The sequence shown here is derived from an EMBL/GenBank/DDBJ whole genome shotgun (WGS) entry which is preliminary data.</text>
</comment>
<dbReference type="Proteomes" id="UP000250321">
    <property type="component" value="Unassembled WGS sequence"/>
</dbReference>
<evidence type="ECO:0000256" key="1">
    <source>
        <dbReference type="SAM" id="MobiDB-lite"/>
    </source>
</evidence>
<dbReference type="EMBL" id="PJQY01002097">
    <property type="protein sequence ID" value="PQP96485.1"/>
    <property type="molecule type" value="Genomic_DNA"/>
</dbReference>
<dbReference type="AlphaFoldDB" id="A0A314Z4C2"/>
<feature type="region of interest" description="Disordered" evidence="1">
    <location>
        <begin position="152"/>
        <end position="171"/>
    </location>
</feature>
<evidence type="ECO:0000313" key="2">
    <source>
        <dbReference type="EMBL" id="PQP96485.1"/>
    </source>
</evidence>
<reference evidence="2 3" key="1">
    <citation type="submission" date="2018-02" db="EMBL/GenBank/DDBJ databases">
        <title>Draft genome of wild Prunus yedoensis var. nudiflora.</title>
        <authorList>
            <person name="Baek S."/>
            <person name="Kim J.-H."/>
            <person name="Choi K."/>
            <person name="Kim G.-B."/>
            <person name="Cho A."/>
            <person name="Jang H."/>
            <person name="Shin C.-H."/>
            <person name="Yu H.-J."/>
            <person name="Mun J.-H."/>
        </authorList>
    </citation>
    <scope>NUCLEOTIDE SEQUENCE [LARGE SCALE GENOMIC DNA]</scope>
    <source>
        <strain evidence="3">cv. Jeju island</strain>
        <tissue evidence="2">Leaf</tissue>
    </source>
</reference>
<keyword evidence="3" id="KW-1185">Reference proteome</keyword>
<sequence>MKEGNGDDLSPEYIPEDESEKFKEDKMDVVKSKGELHTAGIGESESTVSEINKIAEEILSTLRVKYEEGQQGEGNIPASGKASKEEDPIEDTFPVKLVEIEDDDISTAAVIETSAKKYELGEGLKKLLDVMPEETKAESSRQNAQVITCTKEEGAIQNIKESKEEDTNAIK</sequence>
<evidence type="ECO:0000313" key="3">
    <source>
        <dbReference type="Proteomes" id="UP000250321"/>
    </source>
</evidence>
<feature type="region of interest" description="Disordered" evidence="1">
    <location>
        <begin position="1"/>
        <end position="25"/>
    </location>
</feature>